<dbReference type="STRING" id="3818.A0A444YXH2"/>
<proteinExistence type="predicted"/>
<protein>
    <submittedName>
        <fullName evidence="1">Uncharacterized protein</fullName>
    </submittedName>
</protein>
<dbReference type="PANTHER" id="PTHR48476:SF1">
    <property type="entry name" value="SHORT-CHAIN DEHYDROGENASE TIC 32, CHLOROPLASTIC-LIKE"/>
    <property type="match status" value="1"/>
</dbReference>
<dbReference type="PANTHER" id="PTHR48476">
    <property type="entry name" value="SHORT-CHAIN DEHYDROGENASE TIC 32, CHLOROPLASTIC-LIKE"/>
    <property type="match status" value="1"/>
</dbReference>
<gene>
    <name evidence="1" type="ORF">Ahy_B05g073947</name>
</gene>
<accession>A0A444YXH2</accession>
<reference evidence="1 2" key="1">
    <citation type="submission" date="2019-01" db="EMBL/GenBank/DDBJ databases">
        <title>Sequencing of cultivated peanut Arachis hypogaea provides insights into genome evolution and oil improvement.</title>
        <authorList>
            <person name="Chen X."/>
        </authorList>
    </citation>
    <scope>NUCLEOTIDE SEQUENCE [LARGE SCALE GENOMIC DNA]</scope>
    <source>
        <strain evidence="2">cv. Fuhuasheng</strain>
        <tissue evidence="1">Leaves</tissue>
    </source>
</reference>
<sequence>MNAAQYVKEAILKEIPSGKIDVMELDLSSMEFVRKFASEFNSSGILPTPENFVCDGSECPAL</sequence>
<name>A0A444YXH2_ARAHY</name>
<comment type="caution">
    <text evidence="1">The sequence shown here is derived from an EMBL/GenBank/DDBJ whole genome shotgun (WGS) entry which is preliminary data.</text>
</comment>
<organism evidence="1 2">
    <name type="scientific">Arachis hypogaea</name>
    <name type="common">Peanut</name>
    <dbReference type="NCBI Taxonomy" id="3818"/>
    <lineage>
        <taxon>Eukaryota</taxon>
        <taxon>Viridiplantae</taxon>
        <taxon>Streptophyta</taxon>
        <taxon>Embryophyta</taxon>
        <taxon>Tracheophyta</taxon>
        <taxon>Spermatophyta</taxon>
        <taxon>Magnoliopsida</taxon>
        <taxon>eudicotyledons</taxon>
        <taxon>Gunneridae</taxon>
        <taxon>Pentapetalae</taxon>
        <taxon>rosids</taxon>
        <taxon>fabids</taxon>
        <taxon>Fabales</taxon>
        <taxon>Fabaceae</taxon>
        <taxon>Papilionoideae</taxon>
        <taxon>50 kb inversion clade</taxon>
        <taxon>dalbergioids sensu lato</taxon>
        <taxon>Dalbergieae</taxon>
        <taxon>Pterocarpus clade</taxon>
        <taxon>Arachis</taxon>
    </lineage>
</organism>
<evidence type="ECO:0000313" key="2">
    <source>
        <dbReference type="Proteomes" id="UP000289738"/>
    </source>
</evidence>
<dbReference type="EMBL" id="SDMP01000015">
    <property type="protein sequence ID" value="RYR06637.1"/>
    <property type="molecule type" value="Genomic_DNA"/>
</dbReference>
<dbReference type="Proteomes" id="UP000289738">
    <property type="component" value="Chromosome B05"/>
</dbReference>
<dbReference type="InterPro" id="IPR055280">
    <property type="entry name" value="TIC32"/>
</dbReference>
<evidence type="ECO:0000313" key="1">
    <source>
        <dbReference type="EMBL" id="RYR06637.1"/>
    </source>
</evidence>
<dbReference type="AlphaFoldDB" id="A0A444YXH2"/>
<keyword evidence="2" id="KW-1185">Reference proteome</keyword>